<dbReference type="Proteomes" id="UP000000657">
    <property type="component" value="Chromosome"/>
</dbReference>
<dbReference type="ESTHER" id="fraaa-q0rlp9">
    <property type="family name" value="6_AlphaBeta_hydrolase"/>
</dbReference>
<dbReference type="InterPro" id="IPR029058">
    <property type="entry name" value="AB_hydrolase_fold"/>
</dbReference>
<dbReference type="Gene3D" id="3.40.50.1820">
    <property type="entry name" value="alpha/beta hydrolase"/>
    <property type="match status" value="1"/>
</dbReference>
<organism evidence="3 4">
    <name type="scientific">Frankia alni (strain DSM 45986 / CECT 9034 / ACN14a)</name>
    <dbReference type="NCBI Taxonomy" id="326424"/>
    <lineage>
        <taxon>Bacteria</taxon>
        <taxon>Bacillati</taxon>
        <taxon>Actinomycetota</taxon>
        <taxon>Actinomycetes</taxon>
        <taxon>Frankiales</taxon>
        <taxon>Frankiaceae</taxon>
        <taxon>Frankia</taxon>
    </lineage>
</organism>
<keyword evidence="4" id="KW-1185">Reference proteome</keyword>
<name>Q0RLP9_FRAAA</name>
<dbReference type="AlphaFoldDB" id="Q0RLP9"/>
<dbReference type="KEGG" id="fal:FRAAL2911"/>
<dbReference type="HOGENOM" id="CLU_020336_50_4_11"/>
<proteinExistence type="predicted"/>
<dbReference type="PANTHER" id="PTHR43798">
    <property type="entry name" value="MONOACYLGLYCEROL LIPASE"/>
    <property type="match status" value="1"/>
</dbReference>
<feature type="domain" description="AB hydrolase-1" evidence="2">
    <location>
        <begin position="60"/>
        <end position="208"/>
    </location>
</feature>
<dbReference type="GO" id="GO:0046464">
    <property type="term" value="P:acylglycerol catabolic process"/>
    <property type="evidence" value="ECO:0007669"/>
    <property type="project" value="TreeGrafter"/>
</dbReference>
<sequence>MPIIDVNGNDLHYLHERGKRRQQRGELAAPGPGVAPAPAPAATTTSTDLGDPARPAGAAPTLVCVHGLGTDSLASFYLTMAAPLAAAGIDAVFYDLRGHGNSGRPARGYTVGDFVADLAGLLAALGIDEPVHLVGNSFGGTIAYAFAAAHPDRVASIVTIEAEPPTQPWADRVGLMLENTRRDLGREDTYAWLQKTFGSHYVRLSRLAYRRLQETSMADEIPQGPLLDLEDLARIQQPVLSILGSDGFQAEDPYLLQSVLPDCHTVIVPDQDHSVLVESHRRVRELTIDWVHRHQAVGVPSGEGA</sequence>
<dbReference type="eggNOG" id="COG2267">
    <property type="taxonomic scope" value="Bacteria"/>
</dbReference>
<dbReference type="PRINTS" id="PR00111">
    <property type="entry name" value="ABHYDROLASE"/>
</dbReference>
<evidence type="ECO:0000259" key="2">
    <source>
        <dbReference type="Pfam" id="PF00561"/>
    </source>
</evidence>
<dbReference type="EMBL" id="CT573213">
    <property type="protein sequence ID" value="CAJ61555.1"/>
    <property type="molecule type" value="Genomic_DNA"/>
</dbReference>
<dbReference type="InterPro" id="IPR050266">
    <property type="entry name" value="AB_hydrolase_sf"/>
</dbReference>
<dbReference type="InterPro" id="IPR000073">
    <property type="entry name" value="AB_hydrolase_1"/>
</dbReference>
<evidence type="ECO:0000313" key="3">
    <source>
        <dbReference type="EMBL" id="CAJ61555.1"/>
    </source>
</evidence>
<dbReference type="SUPFAM" id="SSF53474">
    <property type="entry name" value="alpha/beta-Hydrolases"/>
    <property type="match status" value="1"/>
</dbReference>
<dbReference type="Pfam" id="PF00561">
    <property type="entry name" value="Abhydrolase_1"/>
    <property type="match status" value="1"/>
</dbReference>
<dbReference type="RefSeq" id="WP_011604057.1">
    <property type="nucleotide sequence ID" value="NC_008278.1"/>
</dbReference>
<protein>
    <submittedName>
        <fullName evidence="3">Hydrolase (Partial match)</fullName>
    </submittedName>
</protein>
<reference evidence="3 4" key="1">
    <citation type="journal article" date="2007" name="Genome Res.">
        <title>Genome characteristics of facultatively symbiotic Frankia sp. strains reflect host range and host plant biogeography.</title>
        <authorList>
            <person name="Normand P."/>
            <person name="Lapierre P."/>
            <person name="Tisa L.S."/>
            <person name="Gogarten J.P."/>
            <person name="Alloisio N."/>
            <person name="Bagnarol E."/>
            <person name="Bassi C.A."/>
            <person name="Berry A.M."/>
            <person name="Bickhart D.M."/>
            <person name="Choisne N."/>
            <person name="Couloux A."/>
            <person name="Cournoyer B."/>
            <person name="Cruveiller S."/>
            <person name="Daubin V."/>
            <person name="Demange N."/>
            <person name="Francino M.P."/>
            <person name="Goltsman E."/>
            <person name="Huang Y."/>
            <person name="Kopp O.R."/>
            <person name="Labarre L."/>
            <person name="Lapidus A."/>
            <person name="Lavire C."/>
            <person name="Marechal J."/>
            <person name="Martinez M."/>
            <person name="Mastronunzio J.E."/>
            <person name="Mullin B.C."/>
            <person name="Niemann J."/>
            <person name="Pujic P."/>
            <person name="Rawnsley T."/>
            <person name="Rouy Z."/>
            <person name="Schenowitz C."/>
            <person name="Sellstedt A."/>
            <person name="Tavares F."/>
            <person name="Tomkins J.P."/>
            <person name="Vallenet D."/>
            <person name="Valverde C."/>
            <person name="Wall L.G."/>
            <person name="Wang Y."/>
            <person name="Medigue C."/>
            <person name="Benson D.R."/>
        </authorList>
    </citation>
    <scope>NUCLEOTIDE SEQUENCE [LARGE SCALE GENOMIC DNA]</scope>
    <source>
        <strain evidence="4">DSM 45986 / CECT 9034 / ACN14a</strain>
    </source>
</reference>
<accession>Q0RLP9</accession>
<evidence type="ECO:0000313" key="4">
    <source>
        <dbReference type="Proteomes" id="UP000000657"/>
    </source>
</evidence>
<dbReference type="STRING" id="326424.FRAAL2911"/>
<keyword evidence="3" id="KW-0378">Hydrolase</keyword>
<gene>
    <name evidence="3" type="ordered locus">FRAAL2911</name>
</gene>
<dbReference type="GO" id="GO:0047372">
    <property type="term" value="F:monoacylglycerol lipase activity"/>
    <property type="evidence" value="ECO:0007669"/>
    <property type="project" value="TreeGrafter"/>
</dbReference>
<dbReference type="PANTHER" id="PTHR43798:SF5">
    <property type="entry name" value="MONOACYLGLYCEROL LIPASE ABHD6"/>
    <property type="match status" value="1"/>
</dbReference>
<evidence type="ECO:0000256" key="1">
    <source>
        <dbReference type="SAM" id="MobiDB-lite"/>
    </source>
</evidence>
<dbReference type="OrthoDB" id="2645723at2"/>
<feature type="region of interest" description="Disordered" evidence="1">
    <location>
        <begin position="18"/>
        <end position="53"/>
    </location>
</feature>
<dbReference type="GO" id="GO:0016020">
    <property type="term" value="C:membrane"/>
    <property type="evidence" value="ECO:0007669"/>
    <property type="project" value="TreeGrafter"/>
</dbReference>